<evidence type="ECO:0000313" key="9">
    <source>
        <dbReference type="EMBL" id="PLQ02400.1"/>
    </source>
</evidence>
<name>A0A2N5CJJ9_9BURK</name>
<keyword evidence="7 8" id="KW-0472">Membrane</keyword>
<dbReference type="GO" id="GO:0005886">
    <property type="term" value="C:plasma membrane"/>
    <property type="evidence" value="ECO:0007669"/>
    <property type="project" value="UniProtKB-SubCell"/>
</dbReference>
<feature type="transmembrane region" description="Helical" evidence="8">
    <location>
        <begin position="424"/>
        <end position="445"/>
    </location>
</feature>
<gene>
    <name evidence="9" type="ORF">CYJ10_03675</name>
</gene>
<evidence type="ECO:0000256" key="1">
    <source>
        <dbReference type="ARBA" id="ARBA00004429"/>
    </source>
</evidence>
<evidence type="ECO:0000256" key="7">
    <source>
        <dbReference type="ARBA" id="ARBA00023136"/>
    </source>
</evidence>
<dbReference type="RefSeq" id="WP_101680173.1">
    <property type="nucleotide sequence ID" value="NZ_PJRP01000001.1"/>
</dbReference>
<comment type="subcellular location">
    <subcellularLocation>
        <location evidence="1">Cell inner membrane</location>
        <topology evidence="1">Multi-pass membrane protein</topology>
    </subcellularLocation>
</comment>
<dbReference type="InterPro" id="IPR001036">
    <property type="entry name" value="Acrflvin-R"/>
</dbReference>
<evidence type="ECO:0000256" key="3">
    <source>
        <dbReference type="ARBA" id="ARBA00022475"/>
    </source>
</evidence>
<organism evidence="9 10">
    <name type="scientific">Cupriavidus pauculus</name>
    <dbReference type="NCBI Taxonomy" id="82633"/>
    <lineage>
        <taxon>Bacteria</taxon>
        <taxon>Pseudomonadati</taxon>
        <taxon>Pseudomonadota</taxon>
        <taxon>Betaproteobacteria</taxon>
        <taxon>Burkholderiales</taxon>
        <taxon>Burkholderiaceae</taxon>
        <taxon>Cupriavidus</taxon>
    </lineage>
</organism>
<dbReference type="FunFam" id="3.30.70.1430:FF:000001">
    <property type="entry name" value="Efflux pump membrane transporter"/>
    <property type="match status" value="1"/>
</dbReference>
<evidence type="ECO:0000256" key="5">
    <source>
        <dbReference type="ARBA" id="ARBA00022692"/>
    </source>
</evidence>
<dbReference type="GO" id="GO:0042910">
    <property type="term" value="F:xenobiotic transmembrane transporter activity"/>
    <property type="evidence" value="ECO:0007669"/>
    <property type="project" value="TreeGrafter"/>
</dbReference>
<keyword evidence="3" id="KW-1003">Cell membrane</keyword>
<dbReference type="SUPFAM" id="SSF82866">
    <property type="entry name" value="Multidrug efflux transporter AcrB transmembrane domain"/>
    <property type="match status" value="2"/>
</dbReference>
<dbReference type="OrthoDB" id="8764373at2"/>
<evidence type="ECO:0000256" key="4">
    <source>
        <dbReference type="ARBA" id="ARBA00022519"/>
    </source>
</evidence>
<dbReference type="PANTHER" id="PTHR32063:SF34">
    <property type="entry name" value="MULTIDRUG RESISTANCE PROTEIN MDTC"/>
    <property type="match status" value="1"/>
</dbReference>
<dbReference type="FunFam" id="1.20.1640.10:FF:000001">
    <property type="entry name" value="Efflux pump membrane transporter"/>
    <property type="match status" value="1"/>
</dbReference>
<feature type="transmembrane region" description="Helical" evidence="8">
    <location>
        <begin position="527"/>
        <end position="554"/>
    </location>
</feature>
<evidence type="ECO:0000313" key="10">
    <source>
        <dbReference type="Proteomes" id="UP000234341"/>
    </source>
</evidence>
<proteinExistence type="predicted"/>
<dbReference type="SUPFAM" id="SSF82693">
    <property type="entry name" value="Multidrug efflux transporter AcrB pore domain, PN1, PN2, PC1 and PC2 subdomains"/>
    <property type="match status" value="4"/>
</dbReference>
<feature type="transmembrane region" description="Helical" evidence="8">
    <location>
        <begin position="969"/>
        <end position="994"/>
    </location>
</feature>
<accession>A0A2N5CJJ9</accession>
<protein>
    <submittedName>
        <fullName evidence="9">Acriflavin resistance protein</fullName>
    </submittedName>
</protein>
<dbReference type="Gene3D" id="3.30.70.1430">
    <property type="entry name" value="Multidrug efflux transporter AcrB pore domain"/>
    <property type="match status" value="2"/>
</dbReference>
<evidence type="ECO:0000256" key="6">
    <source>
        <dbReference type="ARBA" id="ARBA00022989"/>
    </source>
</evidence>
<dbReference type="PANTHER" id="PTHR32063">
    <property type="match status" value="1"/>
</dbReference>
<keyword evidence="2" id="KW-0813">Transport</keyword>
<dbReference type="EMBL" id="PJRP01000001">
    <property type="protein sequence ID" value="PLQ02400.1"/>
    <property type="molecule type" value="Genomic_DNA"/>
</dbReference>
<keyword evidence="6 8" id="KW-1133">Transmembrane helix</keyword>
<sequence length="1098" mass="117086">MNLSAAFIHRPVATALLTIGILLAGIAAFRLLPVSPLPQVDFPTISVSASLPGASPETMAATVATPLERALGAIAGVTEITSSSSLGSTRVTLQFDLSRDIDGAARDVQAAINASRATLPTSLPNNPTYRKVNPADAPIMIIALTSPTMTRGQLYDAASTILAQKLSQVEGVGQVTIGGSSLPAVRVELNPTALNHYGISLEDVRNTISATNANRPLGILDNPNTAWQVYANDQAMAAKDYMPLIIRYATPGTYSSTSAGALIASTANAAAGGNVSTKTVNGVTTTTITTSSGTTTISTGATGGNVNSGGPNSFAVPVRLQDVANVVDSVQDIRNAGSANGQPSVLLVLNRSPGANIIETVDRVNDMLPQLRKMIPATISLDVMMDRTPTIRASLREVEHTLMISVALVIMVVFVFLRNVRATLIPSVAVPVSLVGTFTIMYLAGFSLNNLSLMALTIATGFVVDDAIVVLENISRHIEEGMKPMAAALRGAREVGFTVLSMSLSLIAVFIPLLLMGGIVGRLFQEFAITLSVAILVSLVVSLTTTPMMCALLLRPVHEEKQGRFHRATEHLFVRLQNGYARTLGVALRHGPVIWIVLLLTIALNVYLYVIVPKGFFPQQDTGRLIGFIRADQATSFQLMRTKLDNFIKIVQSDPAVVNVTGFTGGSQRNTGQMFVTLKPLSERKETADQIVARLRGKLAKEPGASLFLTPVQDIRIGGRQSSSAYQFTLQSDDLDVLRAWEPKVRAAISNIKGLEDVDTDTNDKGLQTSVIIDRDTASKLGVTAQQIDAILNDAFGQRLVSTIYHPLNQYRVVMELSQEYLQGPHALQDIYVVTGGGKRVPLSAFARVTPTSTPLGVNHQGQFAASTISFNLAEGYSLSQATDAIKLAMAQIGAPETLQANFAGGAKAFQDSLKSQPLLILAAIITIYIVLGILYESYVHPLTILSTLPSAGVGALLALLLFKTEFSIIALIGVILLIGIVKKNAIMMIDFAIDAERRDGLSPRDAIYRACLLRFRPIMMTTAAALLGAVPLALGRGDGAELRAPLGISIVGGLVVSQLLTLYTTPVVYLTLDRLRLKVNAWRARRQQSGTAPQLEH</sequence>
<dbReference type="AlphaFoldDB" id="A0A2N5CJJ9"/>
<dbReference type="Proteomes" id="UP000234341">
    <property type="component" value="Unassembled WGS sequence"/>
</dbReference>
<evidence type="ECO:0000256" key="2">
    <source>
        <dbReference type="ARBA" id="ARBA00022448"/>
    </source>
</evidence>
<dbReference type="Gene3D" id="3.30.2090.10">
    <property type="entry name" value="Multidrug efflux transporter AcrB TolC docking domain, DN and DC subdomains"/>
    <property type="match status" value="2"/>
</dbReference>
<feature type="transmembrane region" description="Helical" evidence="8">
    <location>
        <begin position="592"/>
        <end position="612"/>
    </location>
</feature>
<feature type="transmembrane region" description="Helical" evidence="8">
    <location>
        <begin position="919"/>
        <end position="936"/>
    </location>
</feature>
<keyword evidence="4" id="KW-0997">Cell inner membrane</keyword>
<reference evidence="9 10" key="1">
    <citation type="submission" date="2017-12" db="EMBL/GenBank/DDBJ databases">
        <title>Genome sequence of the active heterotrophic nitrifier-denitrifier, Cupriavidus pauculus UM1.</title>
        <authorList>
            <person name="Putonti C."/>
            <person name="Castignetti D."/>
        </authorList>
    </citation>
    <scope>NUCLEOTIDE SEQUENCE [LARGE SCALE GENOMIC DNA]</scope>
    <source>
        <strain evidence="9 10">UM1</strain>
    </source>
</reference>
<feature type="transmembrane region" description="Helical" evidence="8">
    <location>
        <begin position="400"/>
        <end position="417"/>
    </location>
</feature>
<dbReference type="PRINTS" id="PR00702">
    <property type="entry name" value="ACRIFLAVINRP"/>
</dbReference>
<feature type="transmembrane region" description="Helical" evidence="8">
    <location>
        <begin position="1047"/>
        <end position="1073"/>
    </location>
</feature>
<dbReference type="SUPFAM" id="SSF82714">
    <property type="entry name" value="Multidrug efflux transporter AcrB TolC docking domain, DN and DC subdomains"/>
    <property type="match status" value="2"/>
</dbReference>
<feature type="transmembrane region" description="Helical" evidence="8">
    <location>
        <begin position="1014"/>
        <end position="1035"/>
    </location>
</feature>
<dbReference type="Pfam" id="PF00873">
    <property type="entry name" value="ACR_tran"/>
    <property type="match status" value="2"/>
</dbReference>
<dbReference type="Gene3D" id="1.20.1640.10">
    <property type="entry name" value="Multidrug efflux transporter AcrB transmembrane domain"/>
    <property type="match status" value="2"/>
</dbReference>
<evidence type="ECO:0000256" key="8">
    <source>
        <dbReference type="SAM" id="Phobius"/>
    </source>
</evidence>
<feature type="transmembrane region" description="Helical" evidence="8">
    <location>
        <begin position="495"/>
        <end position="515"/>
    </location>
</feature>
<dbReference type="STRING" id="82633.GCA_000974605_05072"/>
<dbReference type="InterPro" id="IPR027463">
    <property type="entry name" value="AcrB_DN_DC_subdom"/>
</dbReference>
<keyword evidence="5 8" id="KW-0812">Transmembrane</keyword>
<comment type="caution">
    <text evidence="9">The sequence shown here is derived from an EMBL/GenBank/DDBJ whole genome shotgun (WGS) entry which is preliminary data.</text>
</comment>